<dbReference type="Gene3D" id="1.25.40.340">
    <property type="match status" value="1"/>
</dbReference>
<accession>A0A2K3USJ2</accession>
<dbReference type="PROSITE" id="PS51480">
    <property type="entry name" value="DHAL"/>
    <property type="match status" value="1"/>
</dbReference>
<dbReference type="EMBL" id="PPPD01000003">
    <property type="protein sequence ID" value="PNY79487.1"/>
    <property type="molecule type" value="Genomic_DNA"/>
</dbReference>
<dbReference type="PANTHER" id="PTHR28629">
    <property type="entry name" value="TRIOKINASE/FMN CYCLASE"/>
    <property type="match status" value="1"/>
</dbReference>
<evidence type="ECO:0000256" key="1">
    <source>
        <dbReference type="ARBA" id="ARBA00022679"/>
    </source>
</evidence>
<dbReference type="AlphaFoldDB" id="A0A2K3USJ2"/>
<sequence>MRHQPGDGRRQPDGDEARRRAAGIAGSSGPHALLHTGRTVSEGGAEVITGQEISDALRRAAAQLILLRDHLNRLDADIGDGDSGLTAERGAQAILAYLDATPPTDDLGRWLAGAGMAYNRAAPSTMGALMATAFMRAGKEVMGRATLGPEDLAAMLNAADQGLQERGKTKPGDKTIVDALHPAAVALSEALKAGEPLEHAAQTMLDAARAGRDAAIALRSQVGRANWVGERTEGKPDPGTVLLVAALEAALQADFSEAGSRLG</sequence>
<dbReference type="GO" id="GO:0004371">
    <property type="term" value="F:glycerone kinase activity"/>
    <property type="evidence" value="ECO:0007669"/>
    <property type="project" value="InterPro"/>
</dbReference>
<dbReference type="Pfam" id="PF02734">
    <property type="entry name" value="Dak2"/>
    <property type="match status" value="1"/>
</dbReference>
<dbReference type="Proteomes" id="UP000236379">
    <property type="component" value="Unassembled WGS sequence"/>
</dbReference>
<evidence type="ECO:0000256" key="3">
    <source>
        <dbReference type="SAM" id="MobiDB-lite"/>
    </source>
</evidence>
<keyword evidence="1" id="KW-0808">Transferase</keyword>
<comment type="caution">
    <text evidence="5">The sequence shown here is derived from an EMBL/GenBank/DDBJ whole genome shotgun (WGS) entry which is preliminary data.</text>
</comment>
<organism evidence="5 6">
    <name type="scientific">Deinococcus koreensis</name>
    <dbReference type="NCBI Taxonomy" id="2054903"/>
    <lineage>
        <taxon>Bacteria</taxon>
        <taxon>Thermotogati</taxon>
        <taxon>Deinococcota</taxon>
        <taxon>Deinococci</taxon>
        <taxon>Deinococcales</taxon>
        <taxon>Deinococcaceae</taxon>
        <taxon>Deinococcus</taxon>
    </lineage>
</organism>
<protein>
    <submittedName>
        <fullName evidence="5">Dihydroxyacetone kinase subunit L</fullName>
    </submittedName>
</protein>
<name>A0A2K3USJ2_9DEIO</name>
<dbReference type="GO" id="GO:0005829">
    <property type="term" value="C:cytosol"/>
    <property type="evidence" value="ECO:0007669"/>
    <property type="project" value="TreeGrafter"/>
</dbReference>
<dbReference type="GO" id="GO:0019563">
    <property type="term" value="P:glycerol catabolic process"/>
    <property type="evidence" value="ECO:0007669"/>
    <property type="project" value="TreeGrafter"/>
</dbReference>
<evidence type="ECO:0000313" key="5">
    <source>
        <dbReference type="EMBL" id="PNY79487.1"/>
    </source>
</evidence>
<dbReference type="SUPFAM" id="SSF101473">
    <property type="entry name" value="DhaL-like"/>
    <property type="match status" value="1"/>
</dbReference>
<dbReference type="OrthoDB" id="9800291at2"/>
<keyword evidence="2 5" id="KW-0418">Kinase</keyword>
<feature type="compositionally biased region" description="Basic and acidic residues" evidence="3">
    <location>
        <begin position="1"/>
        <end position="19"/>
    </location>
</feature>
<dbReference type="FunFam" id="1.25.40.340:FF:000002">
    <property type="entry name" value="Dihydroxyacetone kinase, L subunit"/>
    <property type="match status" value="1"/>
</dbReference>
<reference evidence="5 6" key="1">
    <citation type="submission" date="2018-01" db="EMBL/GenBank/DDBJ databases">
        <title>Deinococcus koreensis sp. nov., a radiation-resistant bacterium isolated from river water.</title>
        <authorList>
            <person name="Choi A."/>
        </authorList>
    </citation>
    <scope>NUCLEOTIDE SEQUENCE [LARGE SCALE GENOMIC DNA]</scope>
    <source>
        <strain evidence="5 6">SJW1-2</strain>
    </source>
</reference>
<dbReference type="InterPro" id="IPR050861">
    <property type="entry name" value="Dihydroxyacetone_Kinase"/>
</dbReference>
<evidence type="ECO:0000259" key="4">
    <source>
        <dbReference type="PROSITE" id="PS51480"/>
    </source>
</evidence>
<evidence type="ECO:0000256" key="2">
    <source>
        <dbReference type="ARBA" id="ARBA00022777"/>
    </source>
</evidence>
<gene>
    <name evidence="5" type="ORF">CVO96_18830</name>
</gene>
<feature type="domain" description="DhaL" evidence="4">
    <location>
        <begin position="51"/>
        <end position="252"/>
    </location>
</feature>
<evidence type="ECO:0000313" key="6">
    <source>
        <dbReference type="Proteomes" id="UP000236379"/>
    </source>
</evidence>
<feature type="region of interest" description="Disordered" evidence="3">
    <location>
        <begin position="1"/>
        <end position="38"/>
    </location>
</feature>
<dbReference type="PANTHER" id="PTHR28629:SF4">
    <property type="entry name" value="TRIOKINASE_FMN CYCLASE"/>
    <property type="match status" value="1"/>
</dbReference>
<dbReference type="SMART" id="SM01120">
    <property type="entry name" value="Dak2"/>
    <property type="match status" value="1"/>
</dbReference>
<proteinExistence type="predicted"/>
<dbReference type="InterPro" id="IPR036117">
    <property type="entry name" value="DhaL_dom_sf"/>
</dbReference>
<dbReference type="InterPro" id="IPR004007">
    <property type="entry name" value="DhaL_dom"/>
</dbReference>
<keyword evidence="6" id="KW-1185">Reference proteome</keyword>